<dbReference type="InterPro" id="IPR029470">
    <property type="entry name" value="PDDEXK_4"/>
</dbReference>
<evidence type="ECO:0000313" key="2">
    <source>
        <dbReference type="Proteomes" id="UP000594513"/>
    </source>
</evidence>
<name>A0AAE7TN71_9BACT</name>
<dbReference type="RefSeq" id="WP_107858816.1">
    <property type="nucleotide sequence ID" value="NZ_CP049272.1"/>
</dbReference>
<dbReference type="EMBL" id="CP049272">
    <property type="protein sequence ID" value="QPH85509.1"/>
    <property type="molecule type" value="Genomic_DNA"/>
</dbReference>
<dbReference type="AlphaFoldDB" id="A0AAE7TN71"/>
<evidence type="ECO:0000313" key="1">
    <source>
        <dbReference type="EMBL" id="QPH85509.1"/>
    </source>
</evidence>
<proteinExistence type="predicted"/>
<dbReference type="Pfam" id="PF14281">
    <property type="entry name" value="PDDEXK_4"/>
    <property type="match status" value="1"/>
</dbReference>
<protein>
    <submittedName>
        <fullName evidence="1">PD-(D/E)XK nuclease family protein</fullName>
    </submittedName>
</protein>
<reference evidence="1 2" key="1">
    <citation type="journal article" date="2018" name="Emerg. Microbes Infect.">
        <title>Genomic analysis of oral Campylobacter concisus strains identified a potential bacterial molecular marker associated with active Crohn's disease.</title>
        <authorList>
            <person name="Liu F."/>
            <person name="Ma R."/>
            <person name="Tay C.Y.A."/>
            <person name="Octavia S."/>
            <person name="Lan R."/>
            <person name="Chung H.K.L."/>
            <person name="Riordan S.M."/>
            <person name="Grimm M.C."/>
            <person name="Leong R.W."/>
            <person name="Tanaka M.M."/>
            <person name="Connor S."/>
            <person name="Zhang L."/>
        </authorList>
    </citation>
    <scope>NUCLEOTIDE SEQUENCE [LARGE SCALE GENOMIC DNA]</scope>
    <source>
        <strain evidence="1 2">P27CDO-S2</strain>
    </source>
</reference>
<accession>A0AAE7TN71</accession>
<gene>
    <name evidence="1" type="ORF">CVT17_00240</name>
</gene>
<sequence>MFLALLDINDEVQLHSRFIYSLLDPNSSHYQKELFLELFIKACGLEDFGLDPQSAKAYKEYENIDIYITDGAKHIILENKINAGDQEAQIKRYIKTVQKENDGEAEIYVLFLSPQGREPSGYSLSGLKIEGGKILEKNGDKVAKFKAISYDKEIITWLGLCLDEAGNLANLAAVISQYKNVIEKIYGKYKGVQMDERKIIEIILKNYDVVDEIRNKYFDMANANRLNEFMSNVKTELEKRLSQEWCVEIEEADPSRYFTPIYIFKRSWDNGYLLAFVLEFDSKKFLYPYIGLAYDTDRINKAYIDSIQVKISSEWNIGTRFARWK</sequence>
<dbReference type="Proteomes" id="UP000594513">
    <property type="component" value="Chromosome"/>
</dbReference>
<organism evidence="1 2">
    <name type="scientific">Campylobacter concisus</name>
    <dbReference type="NCBI Taxonomy" id="199"/>
    <lineage>
        <taxon>Bacteria</taxon>
        <taxon>Pseudomonadati</taxon>
        <taxon>Campylobacterota</taxon>
        <taxon>Epsilonproteobacteria</taxon>
        <taxon>Campylobacterales</taxon>
        <taxon>Campylobacteraceae</taxon>
        <taxon>Campylobacter</taxon>
    </lineage>
</organism>